<feature type="compositionally biased region" description="Low complexity" evidence="1">
    <location>
        <begin position="269"/>
        <end position="284"/>
    </location>
</feature>
<keyword evidence="3" id="KW-1185">Reference proteome</keyword>
<comment type="caution">
    <text evidence="2">The sequence shown here is derived from an EMBL/GenBank/DDBJ whole genome shotgun (WGS) entry which is preliminary data.</text>
</comment>
<protein>
    <submittedName>
        <fullName evidence="2">Uncharacterized protein</fullName>
    </submittedName>
</protein>
<evidence type="ECO:0000313" key="3">
    <source>
        <dbReference type="Proteomes" id="UP000738325"/>
    </source>
</evidence>
<reference evidence="2" key="1">
    <citation type="journal article" date="2020" name="Fungal Divers.">
        <title>Resolving the Mortierellaceae phylogeny through synthesis of multi-gene phylogenetics and phylogenomics.</title>
        <authorList>
            <person name="Vandepol N."/>
            <person name="Liber J."/>
            <person name="Desiro A."/>
            <person name="Na H."/>
            <person name="Kennedy M."/>
            <person name="Barry K."/>
            <person name="Grigoriev I.V."/>
            <person name="Miller A.N."/>
            <person name="O'Donnell K."/>
            <person name="Stajich J.E."/>
            <person name="Bonito G."/>
        </authorList>
    </citation>
    <scope>NUCLEOTIDE SEQUENCE</scope>
    <source>
        <strain evidence="2">REB-010B</strain>
    </source>
</reference>
<dbReference type="AlphaFoldDB" id="A0A9P6RT52"/>
<evidence type="ECO:0000256" key="1">
    <source>
        <dbReference type="SAM" id="MobiDB-lite"/>
    </source>
</evidence>
<dbReference type="OrthoDB" id="2432559at2759"/>
<feature type="region of interest" description="Disordered" evidence="1">
    <location>
        <begin position="257"/>
        <end position="292"/>
    </location>
</feature>
<accession>A0A9P6RT52</accession>
<evidence type="ECO:0000313" key="2">
    <source>
        <dbReference type="EMBL" id="KAG0324460.1"/>
    </source>
</evidence>
<name>A0A9P6RT52_9FUNG</name>
<gene>
    <name evidence="2" type="ORF">BGZ99_001798</name>
</gene>
<dbReference type="EMBL" id="JAAAIP010000148">
    <property type="protein sequence ID" value="KAG0324460.1"/>
    <property type="molecule type" value="Genomic_DNA"/>
</dbReference>
<organism evidence="2 3">
    <name type="scientific">Dissophora globulifera</name>
    <dbReference type="NCBI Taxonomy" id="979702"/>
    <lineage>
        <taxon>Eukaryota</taxon>
        <taxon>Fungi</taxon>
        <taxon>Fungi incertae sedis</taxon>
        <taxon>Mucoromycota</taxon>
        <taxon>Mortierellomycotina</taxon>
        <taxon>Mortierellomycetes</taxon>
        <taxon>Mortierellales</taxon>
        <taxon>Mortierellaceae</taxon>
        <taxon>Dissophora</taxon>
    </lineage>
</organism>
<proteinExistence type="predicted"/>
<dbReference type="Proteomes" id="UP000738325">
    <property type="component" value="Unassembled WGS sequence"/>
</dbReference>
<sequence length="368" mass="40641">MFIPPLVRGGYAERLANLMSYHKSEYTIWANATLRADKGFGSTDPLAVVEVVAISKDHRLQWTRCRVVFSENNKPPFDVSADTDQQISDHGACMSPRIPLDTIPTNIDVVRSTPSQGIAPSSAPRDTSLLYDEDSIDGLHADMGNMGVGLLSSSQGSGFEGSIGEFMKTQKRWHSQDDSMLDAIDEEAQTALQFLRSSQGSDEGADEYNDLFVRREVGMERHAREKPEARELLQLSCINNLEMRANPVLIEEINEEEAMVPDGDDGLRRTASASSTIDSRSSDSGAEREVASASACRMESALNRTQEEPRLEPNFIIIFSSLFSRMPLKVADKVEVHEPCRKIIIPQFGPSTGGSAIWIAERYKVVLA</sequence>